<evidence type="ECO:0000256" key="7">
    <source>
        <dbReference type="ARBA" id="ARBA00022989"/>
    </source>
</evidence>
<keyword evidence="8" id="KW-0969">Cilium</keyword>
<evidence type="ECO:0000256" key="6">
    <source>
        <dbReference type="ARBA" id="ARBA00022794"/>
    </source>
</evidence>
<evidence type="ECO:0000256" key="11">
    <source>
        <dbReference type="ARBA" id="ARBA00023273"/>
    </source>
</evidence>
<dbReference type="GO" id="GO:0060271">
    <property type="term" value="P:cilium assembly"/>
    <property type="evidence" value="ECO:0007669"/>
    <property type="project" value="TreeGrafter"/>
</dbReference>
<keyword evidence="7 13" id="KW-1133">Transmembrane helix</keyword>
<keyword evidence="5 13" id="KW-0812">Transmembrane</keyword>
<evidence type="ECO:0000256" key="3">
    <source>
        <dbReference type="ARBA" id="ARBA00015087"/>
    </source>
</evidence>
<dbReference type="GO" id="GO:0032880">
    <property type="term" value="P:regulation of protein localization"/>
    <property type="evidence" value="ECO:0007669"/>
    <property type="project" value="TreeGrafter"/>
</dbReference>
<accession>A0A8D2LGQ8</accession>
<comment type="function">
    <text evidence="12">Transmembrane component of the tectonic-like complex, a complex localized at the transition zone of primary cilia and acting as a barrier that prevents diffusion of transmembrane proteins between the cilia and plasma membranes. Required for ciliogenesis and sonic hedgehog/SHH signaling.</text>
</comment>
<evidence type="ECO:0000256" key="1">
    <source>
        <dbReference type="ARBA" id="ARBA00004272"/>
    </source>
</evidence>
<dbReference type="InterPro" id="IPR019306">
    <property type="entry name" value="TMEM231"/>
</dbReference>
<evidence type="ECO:0000256" key="9">
    <source>
        <dbReference type="ARBA" id="ARBA00023136"/>
    </source>
</evidence>
<keyword evidence="15" id="KW-1185">Reference proteome</keyword>
<feature type="transmembrane region" description="Helical" evidence="13">
    <location>
        <begin position="276"/>
        <end position="292"/>
    </location>
</feature>
<dbReference type="GO" id="GO:0035869">
    <property type="term" value="C:ciliary transition zone"/>
    <property type="evidence" value="ECO:0007669"/>
    <property type="project" value="TreeGrafter"/>
</dbReference>
<evidence type="ECO:0000313" key="15">
    <source>
        <dbReference type="Proteomes" id="UP000694545"/>
    </source>
</evidence>
<keyword evidence="6" id="KW-0970">Cilium biogenesis/degradation</keyword>
<evidence type="ECO:0000256" key="5">
    <source>
        <dbReference type="ARBA" id="ARBA00022692"/>
    </source>
</evidence>
<dbReference type="PANTHER" id="PTHR14605">
    <property type="entry name" value="CHST5 PROTEIN"/>
    <property type="match status" value="1"/>
</dbReference>
<name>A0A8D2LGQ8_VARKO</name>
<keyword evidence="9 13" id="KW-0472">Membrane</keyword>
<evidence type="ECO:0000256" key="4">
    <source>
        <dbReference type="ARBA" id="ARBA00022475"/>
    </source>
</evidence>
<dbReference type="OMA" id="PALYTRY"/>
<dbReference type="Proteomes" id="UP000694545">
    <property type="component" value="Unplaced"/>
</dbReference>
<reference evidence="14" key="1">
    <citation type="submission" date="2025-08" db="UniProtKB">
        <authorList>
            <consortium name="Ensembl"/>
        </authorList>
    </citation>
    <scope>IDENTIFICATION</scope>
</reference>
<comment type="subcellular location">
    <subcellularLocation>
        <location evidence="1">Cell projection</location>
        <location evidence="1">Cilium membrane</location>
        <topology evidence="1">Multi-pass membrane protein</topology>
    </subcellularLocation>
</comment>
<dbReference type="Ensembl" id="ENSVKKT00000022394.1">
    <property type="protein sequence ID" value="ENSVKKP00000021848.1"/>
    <property type="gene ID" value="ENSVKKG00000014592.1"/>
</dbReference>
<proteinExistence type="inferred from homology"/>
<dbReference type="PANTHER" id="PTHR14605:SF1">
    <property type="entry name" value="TRANSMEMBRANE PROTEIN 231"/>
    <property type="match status" value="1"/>
</dbReference>
<evidence type="ECO:0000256" key="8">
    <source>
        <dbReference type="ARBA" id="ARBA00023069"/>
    </source>
</evidence>
<dbReference type="GO" id="GO:0060170">
    <property type="term" value="C:ciliary membrane"/>
    <property type="evidence" value="ECO:0007669"/>
    <property type="project" value="UniProtKB-SubCell"/>
</dbReference>
<evidence type="ECO:0000256" key="10">
    <source>
        <dbReference type="ARBA" id="ARBA00023180"/>
    </source>
</evidence>
<keyword evidence="10" id="KW-0325">Glycoprotein</keyword>
<evidence type="ECO:0000256" key="2">
    <source>
        <dbReference type="ARBA" id="ARBA00009082"/>
    </source>
</evidence>
<evidence type="ECO:0000256" key="12">
    <source>
        <dbReference type="ARBA" id="ARBA00024803"/>
    </source>
</evidence>
<evidence type="ECO:0000313" key="14">
    <source>
        <dbReference type="Ensembl" id="ENSVKKP00000021848.1"/>
    </source>
</evidence>
<protein>
    <recommendedName>
        <fullName evidence="3">Transmembrane protein 231</fullName>
    </recommendedName>
</protein>
<dbReference type="AlphaFoldDB" id="A0A8D2LGQ8"/>
<sequence>MAWLEGPGGGRGGQRGGRRAALCSLAALALVLLAALTYLPPLLVAYRSHGFWLKRSSYAEQPSIRFRHEALLLLQLAESGGGGGGGLVGWSSFPACNRLLGPRLRVPLVSAREEDANQDGLMDLLQFQLEVPLQSTEQVVGIQLILTFTYELYRMSTFVMQSMAFVQSFSPVPGIRVFVNGDLKLHQRQPLSHVGLDSRYNVSVINGTSPFVQDYDLINIVAAYQERNITTVLSGPSPIWVLGRTPQEPFVLQATVRYPMELIVYPLPGFWETIKFAWIQYVSILLIFLWMFERIKAFLFWNQVLATVPASLQLSAKEHQS</sequence>
<reference evidence="14" key="2">
    <citation type="submission" date="2025-09" db="UniProtKB">
        <authorList>
            <consortium name="Ensembl"/>
        </authorList>
    </citation>
    <scope>IDENTIFICATION</scope>
</reference>
<organism evidence="14 15">
    <name type="scientific">Varanus komodoensis</name>
    <name type="common">Komodo dragon</name>
    <dbReference type="NCBI Taxonomy" id="61221"/>
    <lineage>
        <taxon>Eukaryota</taxon>
        <taxon>Metazoa</taxon>
        <taxon>Chordata</taxon>
        <taxon>Craniata</taxon>
        <taxon>Vertebrata</taxon>
        <taxon>Euteleostomi</taxon>
        <taxon>Lepidosauria</taxon>
        <taxon>Squamata</taxon>
        <taxon>Bifurcata</taxon>
        <taxon>Unidentata</taxon>
        <taxon>Episquamata</taxon>
        <taxon>Toxicofera</taxon>
        <taxon>Anguimorpha</taxon>
        <taxon>Paleoanguimorpha</taxon>
        <taxon>Varanoidea</taxon>
        <taxon>Varanidae</taxon>
        <taxon>Varanus</taxon>
    </lineage>
</organism>
<keyword evidence="11" id="KW-0966">Cell projection</keyword>
<evidence type="ECO:0000256" key="13">
    <source>
        <dbReference type="SAM" id="Phobius"/>
    </source>
</evidence>
<feature type="transmembrane region" description="Helical" evidence="13">
    <location>
        <begin position="20"/>
        <end position="39"/>
    </location>
</feature>
<dbReference type="Pfam" id="PF10149">
    <property type="entry name" value="TM231"/>
    <property type="match status" value="1"/>
</dbReference>
<comment type="similarity">
    <text evidence="2">Belongs to the TMEM231 family.</text>
</comment>
<keyword evidence="4" id="KW-1003">Cell membrane</keyword>